<reference evidence="1 2" key="1">
    <citation type="journal article" date="2017" name="Int. J. Syst. Evol. Microbiol.">
        <title>Solibacillus kalamii sp. nov., isolated from a high-efficiency particulate arrestance filter system used in the International Space Station.</title>
        <authorList>
            <person name="Checinska Sielaff A."/>
            <person name="Kumar R.M."/>
            <person name="Pal D."/>
            <person name="Mayilraj S."/>
            <person name="Venkateswaran K."/>
        </authorList>
    </citation>
    <scope>NUCLEOTIDE SEQUENCE [LARGE SCALE GENOMIC DNA]</scope>
    <source>
        <strain evidence="1 2">ISSFR-015</strain>
    </source>
</reference>
<dbReference type="Pfam" id="PF17261">
    <property type="entry name" value="DUF5327"/>
    <property type="match status" value="1"/>
</dbReference>
<comment type="caution">
    <text evidence="1">The sequence shown here is derived from an EMBL/GenBank/DDBJ whole genome shotgun (WGS) entry which is preliminary data.</text>
</comment>
<accession>A0ABX3ZMA1</accession>
<sequence>MITYETIVKQIEKLTAEAAHAATEQQAREKLTAIRALCDVVLDEKVSSPKPASINSMSMSTTISTPVYTQPVAIPAQKLEEDDANGDSLFDF</sequence>
<dbReference type="EMBL" id="NHNT01000001">
    <property type="protein sequence ID" value="OUZ40898.1"/>
    <property type="molecule type" value="Genomic_DNA"/>
</dbReference>
<gene>
    <name evidence="1" type="ORF">CBM15_03200</name>
</gene>
<dbReference type="RefSeq" id="WP_008404563.1">
    <property type="nucleotide sequence ID" value="NZ_JAFBEY010000002.1"/>
</dbReference>
<proteinExistence type="predicted"/>
<name>A0ABX3ZMA1_9BACL</name>
<dbReference type="InterPro" id="IPR035218">
    <property type="entry name" value="DUF5327"/>
</dbReference>
<dbReference type="Proteomes" id="UP000196594">
    <property type="component" value="Unassembled WGS sequence"/>
</dbReference>
<evidence type="ECO:0000313" key="2">
    <source>
        <dbReference type="Proteomes" id="UP000196594"/>
    </source>
</evidence>
<organism evidence="1 2">
    <name type="scientific">Solibacillus kalamii</name>
    <dbReference type="NCBI Taxonomy" id="1748298"/>
    <lineage>
        <taxon>Bacteria</taxon>
        <taxon>Bacillati</taxon>
        <taxon>Bacillota</taxon>
        <taxon>Bacilli</taxon>
        <taxon>Bacillales</taxon>
        <taxon>Caryophanaceae</taxon>
        <taxon>Solibacillus</taxon>
    </lineage>
</organism>
<keyword evidence="2" id="KW-1185">Reference proteome</keyword>
<protein>
    <recommendedName>
        <fullName evidence="3">Uracil-DNA glycosylase</fullName>
    </recommendedName>
</protein>
<evidence type="ECO:0000313" key="1">
    <source>
        <dbReference type="EMBL" id="OUZ40898.1"/>
    </source>
</evidence>
<evidence type="ECO:0008006" key="3">
    <source>
        <dbReference type="Google" id="ProtNLM"/>
    </source>
</evidence>